<dbReference type="InterPro" id="IPR037066">
    <property type="entry name" value="Plug_dom_sf"/>
</dbReference>
<evidence type="ECO:0000256" key="7">
    <source>
        <dbReference type="ARBA" id="ARBA00022729"/>
    </source>
</evidence>
<keyword evidence="13 14" id="KW-0998">Cell outer membrane</keyword>
<keyword evidence="5" id="KW-0410">Iron transport</keyword>
<organism evidence="19 20">
    <name type="scientific">Ancylobacter dichloromethanicus</name>
    <dbReference type="NCBI Taxonomy" id="518825"/>
    <lineage>
        <taxon>Bacteria</taxon>
        <taxon>Pseudomonadati</taxon>
        <taxon>Pseudomonadota</taxon>
        <taxon>Alphaproteobacteria</taxon>
        <taxon>Hyphomicrobiales</taxon>
        <taxon>Xanthobacteraceae</taxon>
        <taxon>Ancylobacter</taxon>
    </lineage>
</organism>
<evidence type="ECO:0000256" key="13">
    <source>
        <dbReference type="ARBA" id="ARBA00023237"/>
    </source>
</evidence>
<dbReference type="CDD" id="cd01347">
    <property type="entry name" value="ligand_gated_channel"/>
    <property type="match status" value="1"/>
</dbReference>
<reference evidence="19" key="2">
    <citation type="submission" date="2023-01" db="EMBL/GenBank/DDBJ databases">
        <authorList>
            <person name="Sun Q."/>
            <person name="Evtushenko L."/>
        </authorList>
    </citation>
    <scope>NUCLEOTIDE SEQUENCE</scope>
    <source>
        <strain evidence="19">VKM B-2484</strain>
    </source>
</reference>
<dbReference type="GO" id="GO:0009279">
    <property type="term" value="C:cell outer membrane"/>
    <property type="evidence" value="ECO:0007669"/>
    <property type="project" value="UniProtKB-SubCell"/>
</dbReference>
<evidence type="ECO:0000256" key="9">
    <source>
        <dbReference type="ARBA" id="ARBA00023065"/>
    </source>
</evidence>
<evidence type="ECO:0000259" key="18">
    <source>
        <dbReference type="Pfam" id="PF07715"/>
    </source>
</evidence>
<evidence type="ECO:0000256" key="10">
    <source>
        <dbReference type="ARBA" id="ARBA00023077"/>
    </source>
</evidence>
<dbReference type="Gene3D" id="2.40.170.20">
    <property type="entry name" value="TonB-dependent receptor, beta-barrel domain"/>
    <property type="match status" value="1"/>
</dbReference>
<keyword evidence="20" id="KW-1185">Reference proteome</keyword>
<keyword evidence="12 19" id="KW-0675">Receptor</keyword>
<evidence type="ECO:0000256" key="4">
    <source>
        <dbReference type="ARBA" id="ARBA00022452"/>
    </source>
</evidence>
<feature type="chain" id="PRO_5040874746" evidence="16">
    <location>
        <begin position="34"/>
        <end position="725"/>
    </location>
</feature>
<dbReference type="EMBL" id="BSFJ01000005">
    <property type="protein sequence ID" value="GLK71540.1"/>
    <property type="molecule type" value="Genomic_DNA"/>
</dbReference>
<keyword evidence="6 14" id="KW-0812">Transmembrane</keyword>
<comment type="similarity">
    <text evidence="2 14 15">Belongs to the TonB-dependent receptor family.</text>
</comment>
<keyword evidence="3 14" id="KW-0813">Transport</keyword>
<dbReference type="InterPro" id="IPR010105">
    <property type="entry name" value="TonB_sidphr_rcpt"/>
</dbReference>
<evidence type="ECO:0000259" key="17">
    <source>
        <dbReference type="Pfam" id="PF00593"/>
    </source>
</evidence>
<evidence type="ECO:0000256" key="14">
    <source>
        <dbReference type="PROSITE-ProRule" id="PRU01360"/>
    </source>
</evidence>
<dbReference type="Pfam" id="PF00593">
    <property type="entry name" value="TonB_dep_Rec_b-barrel"/>
    <property type="match status" value="1"/>
</dbReference>
<dbReference type="GO" id="GO:0015344">
    <property type="term" value="F:siderophore uptake transmembrane transporter activity"/>
    <property type="evidence" value="ECO:0007669"/>
    <property type="project" value="TreeGrafter"/>
</dbReference>
<feature type="domain" description="TonB-dependent receptor-like beta-barrel" evidence="17">
    <location>
        <begin position="254"/>
        <end position="694"/>
    </location>
</feature>
<dbReference type="GO" id="GO:0015891">
    <property type="term" value="P:siderophore transport"/>
    <property type="evidence" value="ECO:0007669"/>
    <property type="project" value="InterPro"/>
</dbReference>
<dbReference type="PANTHER" id="PTHR32552:SF68">
    <property type="entry name" value="FERRICHROME OUTER MEMBRANE TRANSPORTER_PHAGE RECEPTOR"/>
    <property type="match status" value="1"/>
</dbReference>
<sequence>MMSQRILFGRRHAVVSIGTLLVAMNAASNGASAQDAAIQLDPVTVVEDSSDAADNRDTLLVKRTSTATRTDTPMLETPQSVTSVTRRQMDEQNPQTVGEALRYTAGVLSDRDTNGRYDSIFIRGFGSFGTATNYVSFLDGLKLPRGQAFAQTAIDPFLLDRIDVLKGPSAVLYGAVSPGGIVNQISRAPAAEPYNEVRLEGGTYGRLQGGLTSRGALTEDGTWQYSFSAIGRQSGTQYDDVDEERVGVAPALKWQPSADTSLTLYGYYQKDPDGGYFNSLYARALAPAAYQPFLNRDLNIGDPAFDSFEREQYGIGYTFEHRFDEVLSFRSSLRYSHVDVDFQSLQMAGPITAAGLIPRYAVQSIEDVGGISSDNHAQFDFATGAIQHKVLLGVDYQNASSGWEYLMGAATPLNVVAPQYGQPVGPLATVIDSDQSLWQTGLYAQDQLTFGGFHAVLGVRHDWLQQDTDNLLANSSSDQASEATTYRAGLLYLFDSGLAPYASYSTSFEPVIGVDATGAPFVPTTAEQYEVGVKYQPQGMDALFTVAAFDIRQQNVLTQDVIPGFNVQQGEVRSRGLEFEARGNLTSNLELIAAVTLLDTTITQSTVAADIGKHPQAVPNYFSSFWASYSFDSGVLRGLMVGGGVRVVGSSYADNANTLKVDGYTLVDAALRYDFGVLDARLQGLQGTLNVTNLLDVDYYSSCSSGYYCQFGNGRLVLAGLRYTW</sequence>
<evidence type="ECO:0000256" key="5">
    <source>
        <dbReference type="ARBA" id="ARBA00022496"/>
    </source>
</evidence>
<evidence type="ECO:0000313" key="19">
    <source>
        <dbReference type="EMBL" id="GLK71540.1"/>
    </source>
</evidence>
<dbReference type="InterPro" id="IPR000531">
    <property type="entry name" value="Beta-barrel_TonB"/>
</dbReference>
<keyword evidence="9" id="KW-0406">Ion transport</keyword>
<dbReference type="InterPro" id="IPR039426">
    <property type="entry name" value="TonB-dep_rcpt-like"/>
</dbReference>
<evidence type="ECO:0000256" key="16">
    <source>
        <dbReference type="SAM" id="SignalP"/>
    </source>
</evidence>
<keyword evidence="4 14" id="KW-1134">Transmembrane beta strand</keyword>
<evidence type="ECO:0000256" key="11">
    <source>
        <dbReference type="ARBA" id="ARBA00023136"/>
    </source>
</evidence>
<evidence type="ECO:0000256" key="12">
    <source>
        <dbReference type="ARBA" id="ARBA00023170"/>
    </source>
</evidence>
<accession>A0A9W6J935</accession>
<protein>
    <submittedName>
        <fullName evidence="19">TonB-dependent receptor</fullName>
    </submittedName>
</protein>
<dbReference type="Pfam" id="PF07715">
    <property type="entry name" value="Plug"/>
    <property type="match status" value="1"/>
</dbReference>
<evidence type="ECO:0000313" key="20">
    <source>
        <dbReference type="Proteomes" id="UP001143370"/>
    </source>
</evidence>
<comment type="caution">
    <text evidence="19">The sequence shown here is derived from an EMBL/GenBank/DDBJ whole genome shotgun (WGS) entry which is preliminary data.</text>
</comment>
<reference evidence="19" key="1">
    <citation type="journal article" date="2014" name="Int. J. Syst. Evol. Microbiol.">
        <title>Complete genome sequence of Corynebacterium casei LMG S-19264T (=DSM 44701T), isolated from a smear-ripened cheese.</title>
        <authorList>
            <consortium name="US DOE Joint Genome Institute (JGI-PGF)"/>
            <person name="Walter F."/>
            <person name="Albersmeier A."/>
            <person name="Kalinowski J."/>
            <person name="Ruckert C."/>
        </authorList>
    </citation>
    <scope>NUCLEOTIDE SEQUENCE</scope>
    <source>
        <strain evidence="19">VKM B-2484</strain>
    </source>
</reference>
<dbReference type="SUPFAM" id="SSF56935">
    <property type="entry name" value="Porins"/>
    <property type="match status" value="1"/>
</dbReference>
<dbReference type="AlphaFoldDB" id="A0A9W6J935"/>
<feature type="domain" description="TonB-dependent receptor plug" evidence="18">
    <location>
        <begin position="75"/>
        <end position="181"/>
    </location>
</feature>
<keyword evidence="11 14" id="KW-0472">Membrane</keyword>
<evidence type="ECO:0000256" key="1">
    <source>
        <dbReference type="ARBA" id="ARBA00004571"/>
    </source>
</evidence>
<evidence type="ECO:0000256" key="8">
    <source>
        <dbReference type="ARBA" id="ARBA00023004"/>
    </source>
</evidence>
<dbReference type="PANTHER" id="PTHR32552">
    <property type="entry name" value="FERRICHROME IRON RECEPTOR-RELATED"/>
    <property type="match status" value="1"/>
</dbReference>
<evidence type="ECO:0000256" key="6">
    <source>
        <dbReference type="ARBA" id="ARBA00022692"/>
    </source>
</evidence>
<dbReference type="PROSITE" id="PS52016">
    <property type="entry name" value="TONB_DEPENDENT_REC_3"/>
    <property type="match status" value="1"/>
</dbReference>
<dbReference type="Gene3D" id="2.170.130.10">
    <property type="entry name" value="TonB-dependent receptor, plug domain"/>
    <property type="match status" value="1"/>
</dbReference>
<comment type="subcellular location">
    <subcellularLocation>
        <location evidence="1 14">Cell outer membrane</location>
        <topology evidence="1 14">Multi-pass membrane protein</topology>
    </subcellularLocation>
</comment>
<gene>
    <name evidence="19" type="ORF">GCM10017643_16550</name>
</gene>
<dbReference type="GO" id="GO:0038023">
    <property type="term" value="F:signaling receptor activity"/>
    <property type="evidence" value="ECO:0007669"/>
    <property type="project" value="InterPro"/>
</dbReference>
<evidence type="ECO:0000256" key="2">
    <source>
        <dbReference type="ARBA" id="ARBA00009810"/>
    </source>
</evidence>
<dbReference type="NCBIfam" id="TIGR01783">
    <property type="entry name" value="TonB-siderophor"/>
    <property type="match status" value="1"/>
</dbReference>
<keyword evidence="7 16" id="KW-0732">Signal</keyword>
<dbReference type="FunFam" id="2.170.130.10:FF:000001">
    <property type="entry name" value="Catecholate siderophore TonB-dependent receptor"/>
    <property type="match status" value="1"/>
</dbReference>
<dbReference type="Proteomes" id="UP001143370">
    <property type="component" value="Unassembled WGS sequence"/>
</dbReference>
<keyword evidence="10 15" id="KW-0798">TonB box</keyword>
<feature type="signal peptide" evidence="16">
    <location>
        <begin position="1"/>
        <end position="33"/>
    </location>
</feature>
<keyword evidence="8" id="KW-0408">Iron</keyword>
<evidence type="ECO:0000256" key="15">
    <source>
        <dbReference type="RuleBase" id="RU003357"/>
    </source>
</evidence>
<dbReference type="InterPro" id="IPR012910">
    <property type="entry name" value="Plug_dom"/>
</dbReference>
<name>A0A9W6J935_9HYPH</name>
<dbReference type="InterPro" id="IPR036942">
    <property type="entry name" value="Beta-barrel_TonB_sf"/>
</dbReference>
<evidence type="ECO:0000256" key="3">
    <source>
        <dbReference type="ARBA" id="ARBA00022448"/>
    </source>
</evidence>
<proteinExistence type="inferred from homology"/>
<dbReference type="FunFam" id="2.40.170.20:FF:000005">
    <property type="entry name" value="TonB-dependent siderophore receptor"/>
    <property type="match status" value="1"/>
</dbReference>